<dbReference type="Proteomes" id="UP000603545">
    <property type="component" value="Unassembled WGS sequence"/>
</dbReference>
<keyword evidence="1" id="KW-1133">Transmembrane helix</keyword>
<dbReference type="EMBL" id="JACNLL010000019">
    <property type="protein sequence ID" value="MBC8198708.1"/>
    <property type="molecule type" value="Genomic_DNA"/>
</dbReference>
<sequence>MIKFKTGNCLNVLEIVKKELGYDIVIYKKSSDCHNCYFGYGLFFLYYILIREFFLV</sequence>
<evidence type="ECO:0000313" key="3">
    <source>
        <dbReference type="Proteomes" id="UP000603545"/>
    </source>
</evidence>
<keyword evidence="1" id="KW-0812">Transmembrane</keyword>
<dbReference type="AlphaFoldDB" id="A0A8J6N4Z2"/>
<feature type="transmembrane region" description="Helical" evidence="1">
    <location>
        <begin position="37"/>
        <end position="54"/>
    </location>
</feature>
<evidence type="ECO:0000313" key="2">
    <source>
        <dbReference type="EMBL" id="MBC8198708.1"/>
    </source>
</evidence>
<protein>
    <submittedName>
        <fullName evidence="2">Uncharacterized protein</fullName>
    </submittedName>
</protein>
<keyword evidence="1" id="KW-0472">Membrane</keyword>
<reference evidence="2 3" key="1">
    <citation type="submission" date="2020-08" db="EMBL/GenBank/DDBJ databases">
        <title>Bridging the membrane lipid divide: bacteria of the FCB group superphylum have the potential to synthesize archaeal ether lipids.</title>
        <authorList>
            <person name="Villanueva L."/>
            <person name="Von Meijenfeldt F.A.B."/>
            <person name="Westbye A.B."/>
            <person name="Yadav S."/>
            <person name="Hopmans E.C."/>
            <person name="Dutilh B.E."/>
            <person name="Sinninghe Damste J.S."/>
        </authorList>
    </citation>
    <scope>NUCLEOTIDE SEQUENCE [LARGE SCALE GENOMIC DNA]</scope>
    <source>
        <strain evidence="2">NIOZ-UU82</strain>
    </source>
</reference>
<organism evidence="2 3">
    <name type="scientific">Candidatus Desulfaltia bathyphila</name>
    <dbReference type="NCBI Taxonomy" id="2841697"/>
    <lineage>
        <taxon>Bacteria</taxon>
        <taxon>Pseudomonadati</taxon>
        <taxon>Thermodesulfobacteriota</taxon>
        <taxon>Desulfobacteria</taxon>
        <taxon>Desulfobacterales</taxon>
        <taxon>Desulfobacterales incertae sedis</taxon>
        <taxon>Candidatus Desulfaltia</taxon>
    </lineage>
</organism>
<evidence type="ECO:0000256" key="1">
    <source>
        <dbReference type="SAM" id="Phobius"/>
    </source>
</evidence>
<gene>
    <name evidence="2" type="ORF">H8E80_01490</name>
</gene>
<accession>A0A8J6N4Z2</accession>
<name>A0A8J6N4Z2_9BACT</name>
<proteinExistence type="predicted"/>
<comment type="caution">
    <text evidence="2">The sequence shown here is derived from an EMBL/GenBank/DDBJ whole genome shotgun (WGS) entry which is preliminary data.</text>
</comment>